<proteinExistence type="inferred from homology"/>
<comment type="caution">
    <text evidence="3">The sequence shown here is derived from an EMBL/GenBank/DDBJ whole genome shotgun (WGS) entry which is preliminary data.</text>
</comment>
<dbReference type="InterPro" id="IPR006015">
    <property type="entry name" value="Universal_stress_UspA"/>
</dbReference>
<sequence length="303" mass="32755">MKNLLVPTDFSPEAHHAYEVALQLARHTGGSVTLLHVLEDLDEAGGGISTLGGRLGGPGIDEIYPIKLMEATKRRLRALVAEGAPLAGAVPVREVIKTGPIGAGILKAIERHHIDLVVMGARGHGAMEHFFVSSNTERMIRLAPCPVLAVKHRHVPFAVKTVVFPSDFSEEAGQAVEQLRETLAAFPEAKLHLLHVLGDRDPFAARQRMEAFAQLAQLPPCEMSEVNASRTATGIEQYAEQVKADLVVIPTHARSGLSSFFHTSIAEAVATHAFPPVLTYHFSHVQPAAEPIPASEYAYPMFV</sequence>
<evidence type="ECO:0000313" key="4">
    <source>
        <dbReference type="Proteomes" id="UP000606003"/>
    </source>
</evidence>
<dbReference type="PANTHER" id="PTHR46268">
    <property type="entry name" value="STRESS RESPONSE PROTEIN NHAX"/>
    <property type="match status" value="1"/>
</dbReference>
<dbReference type="RefSeq" id="WP_190923667.1">
    <property type="nucleotide sequence ID" value="NZ_JACXAC010000003.1"/>
</dbReference>
<dbReference type="InterPro" id="IPR014729">
    <property type="entry name" value="Rossmann-like_a/b/a_fold"/>
</dbReference>
<accession>A0ABR8JWH8</accession>
<evidence type="ECO:0000256" key="1">
    <source>
        <dbReference type="ARBA" id="ARBA00008791"/>
    </source>
</evidence>
<dbReference type="InterPro" id="IPR006016">
    <property type="entry name" value="UspA"/>
</dbReference>
<dbReference type="Pfam" id="PF00582">
    <property type="entry name" value="Usp"/>
    <property type="match status" value="2"/>
</dbReference>
<feature type="domain" description="UspA" evidence="2">
    <location>
        <begin position="160"/>
        <end position="280"/>
    </location>
</feature>
<dbReference type="SUPFAM" id="SSF52402">
    <property type="entry name" value="Adenine nucleotide alpha hydrolases-like"/>
    <property type="match status" value="2"/>
</dbReference>
<protein>
    <submittedName>
        <fullName evidence="3">Universal stress protein</fullName>
    </submittedName>
</protein>
<evidence type="ECO:0000313" key="3">
    <source>
        <dbReference type="EMBL" id="MBD2722279.1"/>
    </source>
</evidence>
<dbReference type="EMBL" id="JACXAC010000003">
    <property type="protein sequence ID" value="MBD2722279.1"/>
    <property type="molecule type" value="Genomic_DNA"/>
</dbReference>
<dbReference type="CDD" id="cd00293">
    <property type="entry name" value="USP-like"/>
    <property type="match status" value="2"/>
</dbReference>
<comment type="similarity">
    <text evidence="1">Belongs to the universal stress protein A family.</text>
</comment>
<reference evidence="3 4" key="1">
    <citation type="submission" date="2020-09" db="EMBL/GenBank/DDBJ databases">
        <authorList>
            <person name="Kim M.K."/>
        </authorList>
    </citation>
    <scope>NUCLEOTIDE SEQUENCE [LARGE SCALE GENOMIC DNA]</scope>
    <source>
        <strain evidence="3 4">BT189</strain>
    </source>
</reference>
<dbReference type="Gene3D" id="3.40.50.620">
    <property type="entry name" value="HUPs"/>
    <property type="match status" value="2"/>
</dbReference>
<dbReference type="Proteomes" id="UP000606003">
    <property type="component" value="Unassembled WGS sequence"/>
</dbReference>
<evidence type="ECO:0000259" key="2">
    <source>
        <dbReference type="Pfam" id="PF00582"/>
    </source>
</evidence>
<gene>
    <name evidence="3" type="ORF">IC234_09080</name>
</gene>
<keyword evidence="4" id="KW-1185">Reference proteome</keyword>
<dbReference type="PRINTS" id="PR01438">
    <property type="entry name" value="UNVRSLSTRESS"/>
</dbReference>
<feature type="domain" description="UspA" evidence="2">
    <location>
        <begin position="1"/>
        <end position="151"/>
    </location>
</feature>
<dbReference type="PANTHER" id="PTHR46268:SF6">
    <property type="entry name" value="UNIVERSAL STRESS PROTEIN UP12"/>
    <property type="match status" value="1"/>
</dbReference>
<organism evidence="3 4">
    <name type="scientific">Hymenobacter armeniacus</name>
    <dbReference type="NCBI Taxonomy" id="2771358"/>
    <lineage>
        <taxon>Bacteria</taxon>
        <taxon>Pseudomonadati</taxon>
        <taxon>Bacteroidota</taxon>
        <taxon>Cytophagia</taxon>
        <taxon>Cytophagales</taxon>
        <taxon>Hymenobacteraceae</taxon>
        <taxon>Hymenobacter</taxon>
    </lineage>
</organism>
<name>A0ABR8JWH8_9BACT</name>